<dbReference type="AlphaFoldDB" id="A0A679BCF5"/>
<dbReference type="PROSITE" id="PS50071">
    <property type="entry name" value="HOMEOBOX_2"/>
    <property type="match status" value="1"/>
</dbReference>
<feature type="domain" description="Homeobox" evidence="12">
    <location>
        <begin position="19"/>
        <end position="61"/>
    </location>
</feature>
<dbReference type="InterPro" id="IPR003106">
    <property type="entry name" value="Leu_zip_homeo"/>
</dbReference>
<evidence type="ECO:0000256" key="1">
    <source>
        <dbReference type="ARBA" id="ARBA00004123"/>
    </source>
</evidence>
<dbReference type="PANTHER" id="PTHR24326">
    <property type="entry name" value="HOMEOBOX-LEUCINE ZIPPER PROTEIN"/>
    <property type="match status" value="1"/>
</dbReference>
<dbReference type="GO" id="GO:0005634">
    <property type="term" value="C:nucleus"/>
    <property type="evidence" value="ECO:0007669"/>
    <property type="project" value="UniProtKB-SubCell"/>
</dbReference>
<evidence type="ECO:0000256" key="10">
    <source>
        <dbReference type="RuleBase" id="RU369038"/>
    </source>
</evidence>
<organism evidence="13">
    <name type="scientific">Oryza nivara</name>
    <name type="common">Indian wild rice</name>
    <name type="synonym">Oryza sativa f. spontanea</name>
    <dbReference type="NCBI Taxonomy" id="4536"/>
    <lineage>
        <taxon>Eukaryota</taxon>
        <taxon>Viridiplantae</taxon>
        <taxon>Streptophyta</taxon>
        <taxon>Embryophyta</taxon>
        <taxon>Tracheophyta</taxon>
        <taxon>Spermatophyta</taxon>
        <taxon>Magnoliopsida</taxon>
        <taxon>Liliopsida</taxon>
        <taxon>Poales</taxon>
        <taxon>Poaceae</taxon>
        <taxon>BOP clade</taxon>
        <taxon>Oryzoideae</taxon>
        <taxon>Oryzeae</taxon>
        <taxon>Oryzinae</taxon>
        <taxon>Oryza</taxon>
    </lineage>
</organism>
<dbReference type="InterPro" id="IPR001356">
    <property type="entry name" value="HD"/>
</dbReference>
<gene>
    <name evidence="13" type="primary">BBa0124E01.20</name>
</gene>
<sequence>MDAVAVVYKEEVEDDDDDEPSFNTDNKLDPKQNAWIAHDLCLHPHQVAVWFQNCRARWKTKQIERDFATLRSCHDTLRLKCDSLRRNKDTLIDTTGRCRSSWRPPAAIPRIPRHHPQLAPSPLIAVLGSLPPVSDVGEGREKRERGFGEREKIKRDGEDETDWWGPLTFLKKLLTGLPRRTKTTVD</sequence>
<dbReference type="PANTHER" id="PTHR24326:SF530">
    <property type="entry name" value="HOMEOBOX-LEUCINE ZIPPER PROTEIN HOX8"/>
    <property type="match status" value="1"/>
</dbReference>
<evidence type="ECO:0000259" key="12">
    <source>
        <dbReference type="PROSITE" id="PS50071"/>
    </source>
</evidence>
<dbReference type="Pfam" id="PF00046">
    <property type="entry name" value="Homeodomain"/>
    <property type="match status" value="1"/>
</dbReference>
<keyword evidence="4 8" id="KW-0371">Homeobox</keyword>
<feature type="DNA-binding region" description="Homeobox" evidence="8">
    <location>
        <begin position="21"/>
        <end position="62"/>
    </location>
</feature>
<evidence type="ECO:0000256" key="8">
    <source>
        <dbReference type="PROSITE-ProRule" id="PRU00108"/>
    </source>
</evidence>
<proteinExistence type="inferred from homology"/>
<protein>
    <recommendedName>
        <fullName evidence="10">Homeobox-leucine zipper protein</fullName>
    </recommendedName>
    <alternativeName>
        <fullName evidence="10">HD-ZIP protein</fullName>
    </alternativeName>
    <alternativeName>
        <fullName evidence="10">Homeodomain transcription factor</fullName>
    </alternativeName>
</protein>
<comment type="subcellular location">
    <subcellularLocation>
        <location evidence="1 8 9">Nucleus</location>
    </subcellularLocation>
</comment>
<dbReference type="InterPro" id="IPR009057">
    <property type="entry name" value="Homeodomain-like_sf"/>
</dbReference>
<dbReference type="PROSITE" id="PS00027">
    <property type="entry name" value="HOMEOBOX_1"/>
    <property type="match status" value="1"/>
</dbReference>
<feature type="region of interest" description="Disordered" evidence="11">
    <location>
        <begin position="135"/>
        <end position="156"/>
    </location>
</feature>
<comment type="similarity">
    <text evidence="7 10">Belongs to the HD-ZIP homeobox family. Class I subfamily.</text>
</comment>
<evidence type="ECO:0000313" key="13">
    <source>
        <dbReference type="EMBL" id="BBF89834.1"/>
    </source>
</evidence>
<keyword evidence="5 10" id="KW-0804">Transcription</keyword>
<dbReference type="EMBL" id="AP018873">
    <property type="protein sequence ID" value="BBF89834.1"/>
    <property type="molecule type" value="Genomic_DNA"/>
</dbReference>
<evidence type="ECO:0000256" key="7">
    <source>
        <dbReference type="ARBA" id="ARBA00025748"/>
    </source>
</evidence>
<evidence type="ECO:0000256" key="5">
    <source>
        <dbReference type="ARBA" id="ARBA00023163"/>
    </source>
</evidence>
<evidence type="ECO:0000256" key="4">
    <source>
        <dbReference type="ARBA" id="ARBA00023155"/>
    </source>
</evidence>
<dbReference type="Pfam" id="PF02183">
    <property type="entry name" value="HALZ"/>
    <property type="match status" value="1"/>
</dbReference>
<evidence type="ECO:0000256" key="2">
    <source>
        <dbReference type="ARBA" id="ARBA00023015"/>
    </source>
</evidence>
<dbReference type="GO" id="GO:0043565">
    <property type="term" value="F:sequence-specific DNA binding"/>
    <property type="evidence" value="ECO:0007669"/>
    <property type="project" value="InterPro"/>
</dbReference>
<comment type="function">
    <text evidence="10">Transcription factor.</text>
</comment>
<accession>A0A679BCF5</accession>
<keyword evidence="6 8" id="KW-0539">Nucleus</keyword>
<dbReference type="GO" id="GO:0045893">
    <property type="term" value="P:positive regulation of DNA-templated transcription"/>
    <property type="evidence" value="ECO:0007669"/>
    <property type="project" value="TreeGrafter"/>
</dbReference>
<dbReference type="InterPro" id="IPR017970">
    <property type="entry name" value="Homeobox_CS"/>
</dbReference>
<name>A0A679BCF5_ORYNI</name>
<feature type="compositionally biased region" description="Basic and acidic residues" evidence="11">
    <location>
        <begin position="137"/>
        <end position="156"/>
    </location>
</feature>
<evidence type="ECO:0000256" key="11">
    <source>
        <dbReference type="SAM" id="MobiDB-lite"/>
    </source>
</evidence>
<reference evidence="13" key="1">
    <citation type="submission" date="2018-08" db="EMBL/GenBank/DDBJ databases">
        <title>Oryza nivara genomic DNA, chromosome 11, BAC clone:BBa0124E01.</title>
        <authorList>
            <person name="Wu J."/>
            <person name="Kanamori H."/>
        </authorList>
    </citation>
    <scope>NUCLEOTIDE SEQUENCE</scope>
    <source>
        <strain evidence="13">W0106</strain>
    </source>
</reference>
<keyword evidence="3 8" id="KW-0238">DNA-binding</keyword>
<dbReference type="GO" id="GO:0000981">
    <property type="term" value="F:DNA-binding transcription factor activity, RNA polymerase II-specific"/>
    <property type="evidence" value="ECO:0007669"/>
    <property type="project" value="UniProtKB-UniRule"/>
</dbReference>
<dbReference type="SUPFAM" id="SSF46689">
    <property type="entry name" value="Homeodomain-like"/>
    <property type="match status" value="1"/>
</dbReference>
<evidence type="ECO:0000256" key="9">
    <source>
        <dbReference type="RuleBase" id="RU000682"/>
    </source>
</evidence>
<dbReference type="InterPro" id="IPR045224">
    <property type="entry name" value="HDZip_class_I_plant"/>
</dbReference>
<dbReference type="Gene3D" id="1.10.10.60">
    <property type="entry name" value="Homeodomain-like"/>
    <property type="match status" value="1"/>
</dbReference>
<keyword evidence="2 10" id="KW-0805">Transcription regulation</keyword>
<evidence type="ECO:0000256" key="6">
    <source>
        <dbReference type="ARBA" id="ARBA00023242"/>
    </source>
</evidence>
<dbReference type="CDD" id="cd00086">
    <property type="entry name" value="homeodomain"/>
    <property type="match status" value="1"/>
</dbReference>
<evidence type="ECO:0000256" key="3">
    <source>
        <dbReference type="ARBA" id="ARBA00023125"/>
    </source>
</evidence>